<dbReference type="EMBL" id="SPOF01000008">
    <property type="protein sequence ID" value="TIB15070.1"/>
    <property type="molecule type" value="Genomic_DNA"/>
</dbReference>
<keyword evidence="1" id="KW-0677">Repeat</keyword>
<feature type="compositionally biased region" description="Low complexity" evidence="4">
    <location>
        <begin position="370"/>
        <end position="386"/>
    </location>
</feature>
<dbReference type="PROSITE" id="PS50088">
    <property type="entry name" value="ANK_REPEAT"/>
    <property type="match status" value="2"/>
</dbReference>
<feature type="compositionally biased region" description="Polar residues" evidence="4">
    <location>
        <begin position="516"/>
        <end position="536"/>
    </location>
</feature>
<proteinExistence type="predicted"/>
<dbReference type="Proteomes" id="UP000306954">
    <property type="component" value="Unassembled WGS sequence"/>
</dbReference>
<dbReference type="InterPro" id="IPR002110">
    <property type="entry name" value="Ankyrin_rpt"/>
</dbReference>
<gene>
    <name evidence="5" type="ORF">E3P90_01016</name>
</gene>
<name>A0A4T0G5Y2_WALIC</name>
<organism evidence="5 6">
    <name type="scientific">Wallemia ichthyophaga</name>
    <dbReference type="NCBI Taxonomy" id="245174"/>
    <lineage>
        <taxon>Eukaryota</taxon>
        <taxon>Fungi</taxon>
        <taxon>Dikarya</taxon>
        <taxon>Basidiomycota</taxon>
        <taxon>Wallemiomycotina</taxon>
        <taxon>Wallemiomycetes</taxon>
        <taxon>Wallemiales</taxon>
        <taxon>Wallemiaceae</taxon>
        <taxon>Wallemia</taxon>
    </lineage>
</organism>
<evidence type="ECO:0000313" key="6">
    <source>
        <dbReference type="Proteomes" id="UP000306954"/>
    </source>
</evidence>
<sequence>MEVLSHLLNILVENGEDGKMRNLNKIEAKYNVVTEYTNLNLHQAAFSNDVGSAAFALRNGQPVNSVYKGTLPIHAAALAASKDVLKMLIDAGADVNAARLAKNIGAPKESHLHHSHTDLSPGTTGSTALHYAAGSGHLAIVITLLEHGADSNRLDKNGQLPATLALHCGFRDVVHLLVNHTMKTSQTPDEAIDALEDKIVREEQSKHRRPSLPSIIEQSSSTIRNSTSSIRRSNRNRRYSHSESLANVLEGGSSSGSLGSPRTPQTPQTNAQVPHTPIKESFNLNRAGETFSSENVNEVISLNHDNGQQQQQQQQSQSQPQPPPQHSLRRLVSKQSLASLFSRSKTDAGKGQETLSDGGDGDEYATRARSNSNSSLSPNTSVPSSPLKKGERVREVSGNNNGRSVSVSGGGSAGSTSHAIQDNDVAHSHSQPPQLPLPQPPHHRHRTNTVSTISSTNTRSTNAQLSATDDNSSHTSASQANQANYADVVLKIPMNQSQHAREAHADRREKRRAAMRQQSATSFNGVGNGSGSASINQSTHSSQSHSPHLSDPLHSTHPHSSHPSHPSHPSHTHRFANLQELPLAEQEERVSSAQAAEMVKRVQKELLTLAEKGKAPNAVDNRRQGSGGSEGVEENDLMERLQRYGETLALEREARKREEEMNGEGKKKSREGSARSVGTAGNTGNAGDTSNPANIENTANTANTANTENPPKPHHPTRFTQSTNAFDSHIASQPPKESEKRNTRHQTSIEKNKLRQSHNTAKKNHYSVRTDVFQNDFDSKVPSPLHVSHTSAKNTPRYSKLLKGIKYRLTHGYGG</sequence>
<dbReference type="Pfam" id="PF00023">
    <property type="entry name" value="Ank"/>
    <property type="match status" value="1"/>
</dbReference>
<feature type="region of interest" description="Disordered" evidence="4">
    <location>
        <begin position="613"/>
        <end position="762"/>
    </location>
</feature>
<reference evidence="5 6" key="1">
    <citation type="submission" date="2019-03" db="EMBL/GenBank/DDBJ databases">
        <title>Sequencing 23 genomes of Wallemia ichthyophaga.</title>
        <authorList>
            <person name="Gostincar C."/>
        </authorList>
    </citation>
    <scope>NUCLEOTIDE SEQUENCE [LARGE SCALE GENOMIC DNA]</scope>
    <source>
        <strain evidence="5 6">EXF-8621</strain>
    </source>
</reference>
<feature type="compositionally biased region" description="Low complexity" evidence="4">
    <location>
        <begin position="219"/>
        <end position="231"/>
    </location>
</feature>
<dbReference type="PANTHER" id="PTHR24173">
    <property type="entry name" value="ANKYRIN REPEAT CONTAINING"/>
    <property type="match status" value="1"/>
</dbReference>
<dbReference type="Gene3D" id="1.25.40.20">
    <property type="entry name" value="Ankyrin repeat-containing domain"/>
    <property type="match status" value="1"/>
</dbReference>
<comment type="caution">
    <text evidence="5">The sequence shown here is derived from an EMBL/GenBank/DDBJ whole genome shotgun (WGS) entry which is preliminary data.</text>
</comment>
<feature type="compositionally biased region" description="Low complexity" evidence="4">
    <location>
        <begin position="448"/>
        <end position="462"/>
    </location>
</feature>
<evidence type="ECO:0000256" key="2">
    <source>
        <dbReference type="ARBA" id="ARBA00023043"/>
    </source>
</evidence>
<feature type="repeat" description="ANK" evidence="3">
    <location>
        <begin position="124"/>
        <end position="156"/>
    </location>
</feature>
<dbReference type="Pfam" id="PF12796">
    <property type="entry name" value="Ank_2"/>
    <property type="match status" value="1"/>
</dbReference>
<dbReference type="PANTHER" id="PTHR24173:SF74">
    <property type="entry name" value="ANKYRIN REPEAT DOMAIN-CONTAINING PROTEIN 16"/>
    <property type="match status" value="1"/>
</dbReference>
<feature type="repeat" description="ANK" evidence="3">
    <location>
        <begin position="68"/>
        <end position="100"/>
    </location>
</feature>
<feature type="compositionally biased region" description="Low complexity" evidence="4">
    <location>
        <begin position="251"/>
        <end position="260"/>
    </location>
</feature>
<evidence type="ECO:0000256" key="4">
    <source>
        <dbReference type="SAM" id="MobiDB-lite"/>
    </source>
</evidence>
<feature type="compositionally biased region" description="Low complexity" evidence="4">
    <location>
        <begin position="537"/>
        <end position="555"/>
    </location>
</feature>
<feature type="compositionally biased region" description="Polar residues" evidence="4">
    <location>
        <begin position="262"/>
        <end position="273"/>
    </location>
</feature>
<feature type="compositionally biased region" description="Basic and acidic residues" evidence="4">
    <location>
        <begin position="499"/>
        <end position="508"/>
    </location>
</feature>
<accession>A0A4T0G5Y2</accession>
<keyword evidence="2 3" id="KW-0040">ANK repeat</keyword>
<feature type="region of interest" description="Disordered" evidence="4">
    <location>
        <begin position="341"/>
        <end position="480"/>
    </location>
</feature>
<feature type="compositionally biased region" description="Low complexity" evidence="4">
    <location>
        <begin position="308"/>
        <end position="319"/>
    </location>
</feature>
<feature type="compositionally biased region" description="Low complexity" evidence="4">
    <location>
        <begin position="678"/>
        <end position="709"/>
    </location>
</feature>
<dbReference type="PROSITE" id="PS50297">
    <property type="entry name" value="ANK_REP_REGION"/>
    <property type="match status" value="2"/>
</dbReference>
<feature type="region of interest" description="Disordered" evidence="4">
    <location>
        <begin position="305"/>
        <end position="329"/>
    </location>
</feature>
<feature type="compositionally biased region" description="Basic and acidic residues" evidence="4">
    <location>
        <begin position="736"/>
        <end position="753"/>
    </location>
</feature>
<feature type="compositionally biased region" description="Basic and acidic residues" evidence="4">
    <location>
        <begin position="637"/>
        <end position="673"/>
    </location>
</feature>
<feature type="region of interest" description="Disordered" evidence="4">
    <location>
        <begin position="202"/>
        <end position="276"/>
    </location>
</feature>
<feature type="compositionally biased region" description="Low complexity" evidence="4">
    <location>
        <begin position="396"/>
        <end position="407"/>
    </location>
</feature>
<dbReference type="SUPFAM" id="SSF48403">
    <property type="entry name" value="Ankyrin repeat"/>
    <property type="match status" value="1"/>
</dbReference>
<dbReference type="InterPro" id="IPR036770">
    <property type="entry name" value="Ankyrin_rpt-contain_sf"/>
</dbReference>
<dbReference type="SMART" id="SM00248">
    <property type="entry name" value="ANK"/>
    <property type="match status" value="4"/>
</dbReference>
<feature type="region of interest" description="Disordered" evidence="4">
    <location>
        <begin position="496"/>
        <end position="572"/>
    </location>
</feature>
<dbReference type="AlphaFoldDB" id="A0A4T0G5Y2"/>
<evidence type="ECO:0000256" key="3">
    <source>
        <dbReference type="PROSITE-ProRule" id="PRU00023"/>
    </source>
</evidence>
<protein>
    <submittedName>
        <fullName evidence="5">Uncharacterized protein</fullName>
    </submittedName>
</protein>
<evidence type="ECO:0000256" key="1">
    <source>
        <dbReference type="ARBA" id="ARBA00022737"/>
    </source>
</evidence>
<evidence type="ECO:0000313" key="5">
    <source>
        <dbReference type="EMBL" id="TIB15070.1"/>
    </source>
</evidence>
<feature type="compositionally biased region" description="Polar residues" evidence="4">
    <location>
        <begin position="463"/>
        <end position="480"/>
    </location>
</feature>